<feature type="domain" description="Malectin-like" evidence="4">
    <location>
        <begin position="34"/>
        <end position="367"/>
    </location>
</feature>
<evidence type="ECO:0000313" key="5">
    <source>
        <dbReference type="EMBL" id="KMZ75097.1"/>
    </source>
</evidence>
<dbReference type="Pfam" id="PF00560">
    <property type="entry name" value="LRR_1"/>
    <property type="match status" value="1"/>
</dbReference>
<dbReference type="InterPro" id="IPR001611">
    <property type="entry name" value="Leu-rich_rpt"/>
</dbReference>
<dbReference type="InterPro" id="IPR024788">
    <property type="entry name" value="Malectin-like_Carb-bd_dom"/>
</dbReference>
<dbReference type="Gene3D" id="3.80.10.10">
    <property type="entry name" value="Ribonuclease Inhibitor"/>
    <property type="match status" value="1"/>
</dbReference>
<dbReference type="Pfam" id="PF13855">
    <property type="entry name" value="LRR_8"/>
    <property type="match status" value="1"/>
</dbReference>
<dbReference type="InterPro" id="IPR032675">
    <property type="entry name" value="LRR_dom_sf"/>
</dbReference>
<evidence type="ECO:0000256" key="1">
    <source>
        <dbReference type="ARBA" id="ARBA00004167"/>
    </source>
</evidence>
<feature type="chain" id="PRO_5005528136" evidence="3">
    <location>
        <begin position="30"/>
        <end position="606"/>
    </location>
</feature>
<keyword evidence="2" id="KW-0812">Transmembrane</keyword>
<comment type="caution">
    <text evidence="5">The sequence shown here is derived from an EMBL/GenBank/DDBJ whole genome shotgun (WGS) entry which is preliminary data.</text>
</comment>
<evidence type="ECO:0000256" key="2">
    <source>
        <dbReference type="SAM" id="Phobius"/>
    </source>
</evidence>
<dbReference type="Pfam" id="PF12819">
    <property type="entry name" value="Malectin_like"/>
    <property type="match status" value="1"/>
</dbReference>
<dbReference type="OrthoDB" id="1060944at2759"/>
<organism evidence="5 6">
    <name type="scientific">Zostera marina</name>
    <name type="common">Eelgrass</name>
    <dbReference type="NCBI Taxonomy" id="29655"/>
    <lineage>
        <taxon>Eukaryota</taxon>
        <taxon>Viridiplantae</taxon>
        <taxon>Streptophyta</taxon>
        <taxon>Embryophyta</taxon>
        <taxon>Tracheophyta</taxon>
        <taxon>Spermatophyta</taxon>
        <taxon>Magnoliopsida</taxon>
        <taxon>Liliopsida</taxon>
        <taxon>Zosteraceae</taxon>
        <taxon>Zostera</taxon>
    </lineage>
</organism>
<keyword evidence="3" id="KW-0732">Signal</keyword>
<feature type="signal peptide" evidence="3">
    <location>
        <begin position="1"/>
        <end position="29"/>
    </location>
</feature>
<dbReference type="OMA" id="CEYDANR"/>
<feature type="transmembrane region" description="Helical" evidence="2">
    <location>
        <begin position="553"/>
        <end position="574"/>
    </location>
</feature>
<keyword evidence="2" id="KW-0472">Membrane</keyword>
<keyword evidence="2" id="KW-1133">Transmembrane helix</keyword>
<accession>A0A0K9Q3N1</accession>
<dbReference type="PANTHER" id="PTHR45631:SF181">
    <property type="entry name" value="RECEPTOR-LIKE PROTEIN 4"/>
    <property type="match status" value="1"/>
</dbReference>
<sequence length="606" mass="67925">MGVCSGGNATLLLLLVIFWSPMIVVSTKAFKLRISCGARRDTRTHTLSSNSTKLWRSDTGYSGGIIGNATRTKSSVIPPLRTLRYFPLSTGSENCYKINYIPHGRYQVRFFFATLAGWKGEPLFDISIQGTEIYSMRSGWSNDDDRSFVEALLFVKSRQSIYGCFHSTGRGDPSVLSVEILQIDDKAYDLDDEGMVLRRVKRISFGTEKPISSEKDRGERFWVPIKTLNQNLSYHYDRCLFTDISIPHSGISPNFYPEQLYQTAIVSTSAHPELSYEMEVEPKYSYSIWLHFAEIDPEITEIRARVFDVLVNDHTFFTNVDIFRMTGRTRSAVVLKKTYLVQGTTLRITLRPKIGSLAIINGIEVFQLIPMEFKTSGEEVRSLQNLKSKLGLPLRLGWNGDPCVPQQHPWSGVDCEYDANRRHWVIAGLGLNDQGLKGFLPDDVFNLRHLQKLNLSGNMIQGAIPGSLGKIGELRILDLAFNTLNGSIPENLGRLTRLKILNLNGNSLSGPVPTSLGARLVHRTSFNFTDNDGLCGIPGLQSCRRQLSIGAKVGIGLAVLLVLLLMLLCITCWVKRRRNIARTKKTVSAHAAREAPYAKARTRSFH</sequence>
<dbReference type="GO" id="GO:0016020">
    <property type="term" value="C:membrane"/>
    <property type="evidence" value="ECO:0007669"/>
    <property type="project" value="UniProtKB-SubCell"/>
</dbReference>
<dbReference type="GO" id="GO:0016301">
    <property type="term" value="F:kinase activity"/>
    <property type="evidence" value="ECO:0007669"/>
    <property type="project" value="UniProtKB-KW"/>
</dbReference>
<name>A0A0K9Q3N1_ZOSMR</name>
<keyword evidence="5" id="KW-0808">Transferase</keyword>
<reference evidence="6" key="1">
    <citation type="journal article" date="2016" name="Nature">
        <title>The genome of the seagrass Zostera marina reveals angiosperm adaptation to the sea.</title>
        <authorList>
            <person name="Olsen J.L."/>
            <person name="Rouze P."/>
            <person name="Verhelst B."/>
            <person name="Lin Y.-C."/>
            <person name="Bayer T."/>
            <person name="Collen J."/>
            <person name="Dattolo E."/>
            <person name="De Paoli E."/>
            <person name="Dittami S."/>
            <person name="Maumus F."/>
            <person name="Michel G."/>
            <person name="Kersting A."/>
            <person name="Lauritano C."/>
            <person name="Lohaus R."/>
            <person name="Toepel M."/>
            <person name="Tonon T."/>
            <person name="Vanneste K."/>
            <person name="Amirebrahimi M."/>
            <person name="Brakel J."/>
            <person name="Bostroem C."/>
            <person name="Chovatia M."/>
            <person name="Grimwood J."/>
            <person name="Jenkins J.W."/>
            <person name="Jueterbock A."/>
            <person name="Mraz A."/>
            <person name="Stam W.T."/>
            <person name="Tice H."/>
            <person name="Bornberg-Bauer E."/>
            <person name="Green P.J."/>
            <person name="Pearson G.A."/>
            <person name="Procaccini G."/>
            <person name="Duarte C.M."/>
            <person name="Schmutz J."/>
            <person name="Reusch T.B.H."/>
            <person name="Van de Peer Y."/>
        </authorList>
    </citation>
    <scope>NUCLEOTIDE SEQUENCE [LARGE SCALE GENOMIC DNA]</scope>
    <source>
        <strain evidence="6">cv. Finnish</strain>
    </source>
</reference>
<dbReference type="PANTHER" id="PTHR45631">
    <property type="entry name" value="OS07G0107800 PROTEIN-RELATED"/>
    <property type="match status" value="1"/>
</dbReference>
<dbReference type="SUPFAM" id="SSF52058">
    <property type="entry name" value="L domain-like"/>
    <property type="match status" value="1"/>
</dbReference>
<keyword evidence="6" id="KW-1185">Reference proteome</keyword>
<evidence type="ECO:0000259" key="4">
    <source>
        <dbReference type="Pfam" id="PF12819"/>
    </source>
</evidence>
<comment type="subcellular location">
    <subcellularLocation>
        <location evidence="1">Membrane</location>
        <topology evidence="1">Single-pass membrane protein</topology>
    </subcellularLocation>
</comment>
<dbReference type="STRING" id="29655.A0A0K9Q3N1"/>
<dbReference type="FunFam" id="3.80.10.10:FF:000135">
    <property type="entry name" value="Putative LRR receptor-like serine/threonine-protein kinase"/>
    <property type="match status" value="1"/>
</dbReference>
<keyword evidence="5" id="KW-0675">Receptor</keyword>
<dbReference type="Gene3D" id="2.60.120.430">
    <property type="entry name" value="Galactose-binding lectin"/>
    <property type="match status" value="2"/>
</dbReference>
<proteinExistence type="predicted"/>
<protein>
    <submittedName>
        <fullName evidence="5">Leucine-rich repeat receptor-like protein kinase</fullName>
    </submittedName>
</protein>
<gene>
    <name evidence="5" type="ORF">ZOSMA_11G01260</name>
</gene>
<dbReference type="EMBL" id="LFYR01000216">
    <property type="protein sequence ID" value="KMZ75097.1"/>
    <property type="molecule type" value="Genomic_DNA"/>
</dbReference>
<dbReference type="AlphaFoldDB" id="A0A0K9Q3N1"/>
<dbReference type="Proteomes" id="UP000036987">
    <property type="component" value="Unassembled WGS sequence"/>
</dbReference>
<evidence type="ECO:0000313" key="6">
    <source>
        <dbReference type="Proteomes" id="UP000036987"/>
    </source>
</evidence>
<keyword evidence="5" id="KW-0418">Kinase</keyword>
<evidence type="ECO:0000256" key="3">
    <source>
        <dbReference type="SAM" id="SignalP"/>
    </source>
</evidence>